<evidence type="ECO:0000313" key="2">
    <source>
        <dbReference type="Proteomes" id="UP000288805"/>
    </source>
</evidence>
<comment type="caution">
    <text evidence="1">The sequence shown here is derived from an EMBL/GenBank/DDBJ whole genome shotgun (WGS) entry which is preliminary data.</text>
</comment>
<protein>
    <submittedName>
        <fullName evidence="1">Tripeptidyl-peptidase 2</fullName>
    </submittedName>
</protein>
<reference evidence="1 2" key="1">
    <citation type="journal article" date="2018" name="PLoS Genet.">
        <title>Population sequencing reveals clonal diversity and ancestral inbreeding in the grapevine cultivar Chardonnay.</title>
        <authorList>
            <person name="Roach M.J."/>
            <person name="Johnson D.L."/>
            <person name="Bohlmann J."/>
            <person name="van Vuuren H.J."/>
            <person name="Jones S.J."/>
            <person name="Pretorius I.S."/>
            <person name="Schmidt S.A."/>
            <person name="Borneman A.R."/>
        </authorList>
    </citation>
    <scope>NUCLEOTIDE SEQUENCE [LARGE SCALE GENOMIC DNA]</scope>
    <source>
        <strain evidence="2">cv. Chardonnay</strain>
        <tissue evidence="1">Leaf</tissue>
    </source>
</reference>
<dbReference type="AlphaFoldDB" id="A0A438IZ71"/>
<accession>A0A438IZ71</accession>
<sequence>MEILIPWVLDSGEGASLVVNSLWKNPYGEWHAGYKFVYEPFTETLTSHLKKERRKKWDERHQESIAEGINHLDEFDKERIKVEDAQLKRACEDPPKQGNILSVVADSSPHGTHVAGIAIYNFSPKGAIVEWNCTQRSKGEPTKLHGYERFVDLVNEV</sequence>
<dbReference type="Proteomes" id="UP000288805">
    <property type="component" value="Unassembled WGS sequence"/>
</dbReference>
<organism evidence="1 2">
    <name type="scientific">Vitis vinifera</name>
    <name type="common">Grape</name>
    <dbReference type="NCBI Taxonomy" id="29760"/>
    <lineage>
        <taxon>Eukaryota</taxon>
        <taxon>Viridiplantae</taxon>
        <taxon>Streptophyta</taxon>
        <taxon>Embryophyta</taxon>
        <taxon>Tracheophyta</taxon>
        <taxon>Spermatophyta</taxon>
        <taxon>Magnoliopsida</taxon>
        <taxon>eudicotyledons</taxon>
        <taxon>Gunneridae</taxon>
        <taxon>Pentapetalae</taxon>
        <taxon>rosids</taxon>
        <taxon>Vitales</taxon>
        <taxon>Vitaceae</taxon>
        <taxon>Viteae</taxon>
        <taxon>Vitis</taxon>
    </lineage>
</organism>
<proteinExistence type="predicted"/>
<evidence type="ECO:0000313" key="1">
    <source>
        <dbReference type="EMBL" id="RVX02011.1"/>
    </source>
</evidence>
<gene>
    <name evidence="1" type="primary">TPP2_12</name>
    <name evidence="1" type="ORF">CK203_019533</name>
</gene>
<name>A0A438IZ71_VITVI</name>
<dbReference type="EMBL" id="QGNW01000073">
    <property type="protein sequence ID" value="RVX02011.1"/>
    <property type="molecule type" value="Genomic_DNA"/>
</dbReference>